<gene>
    <name evidence="2" type="ORF">DO021_18185</name>
    <name evidence="1" type="ORF">EYB58_19550</name>
</gene>
<dbReference type="Proteomes" id="UP000293902">
    <property type="component" value="Chromosome"/>
</dbReference>
<dbReference type="OrthoDB" id="1253390at2"/>
<organism evidence="2 3">
    <name type="scientific">Desulfobacter hydrogenophilus</name>
    <dbReference type="NCBI Taxonomy" id="2291"/>
    <lineage>
        <taxon>Bacteria</taxon>
        <taxon>Pseudomonadati</taxon>
        <taxon>Thermodesulfobacteriota</taxon>
        <taxon>Desulfobacteria</taxon>
        <taxon>Desulfobacterales</taxon>
        <taxon>Desulfobacteraceae</taxon>
        <taxon>Desulfobacter</taxon>
    </lineage>
</organism>
<evidence type="ECO:0000313" key="4">
    <source>
        <dbReference type="Proteomes" id="UP000293902"/>
    </source>
</evidence>
<name>A0A328FC18_9BACT</name>
<sequence length="449" mass="48674">MSVTSSDAPNSDTLASAGTEIVETVTPGFTDGEVVKTKLQTGVDLNGAVSIIPTTLCPGKGSFPDADCLIKYGAEDLFLLFGKGVRQSGDTAATCVLSGPAQKWKEAQIKDIGFGHFDGLATTSRVSLVSFPSRVNPPLVDYQTGAITASDLNFPLQSIENYIGYYFQTQSLWPVLDHEFKVGPKDIVNQLITDFSKPTPVAYTLAIFKMPGYKEGHSIAPYGVETVNATESRIIVYDNNFPKQRQYITVDMAANTWRYVTASTPGEPSDVYFDTASGKTSGGLSILPTNAGLRAAATGMVAGTLTFQSSGEGAILVENDEGQATGYAFDIEEDINEIPDAELFYFKGELCFDVLPRIKVPFFEADDTLYSVFISGKKIDDIAQGSLTITGAGFAIGVNDVNLVPDEFFEFKLNPDGDHISFTATETGETPRHLYLLRSYLRRRSEHHL</sequence>
<dbReference type="Proteomes" id="UP000248798">
    <property type="component" value="Unassembled WGS sequence"/>
</dbReference>
<reference evidence="2 3" key="1">
    <citation type="submission" date="2018-06" db="EMBL/GenBank/DDBJ databases">
        <title>Complete Genome Sequence of Desulfobacter hydrogenophilus (DSM3380).</title>
        <authorList>
            <person name="Marietou A."/>
            <person name="Schreiber L."/>
            <person name="Marshall I."/>
            <person name="Jorgensen B."/>
        </authorList>
    </citation>
    <scope>NUCLEOTIDE SEQUENCE [LARGE SCALE GENOMIC DNA]</scope>
    <source>
        <strain evidence="2 3">DSM 3380</strain>
    </source>
</reference>
<accession>A0A328FC18</accession>
<evidence type="ECO:0000313" key="1">
    <source>
        <dbReference type="EMBL" id="QBH14918.1"/>
    </source>
</evidence>
<keyword evidence="4" id="KW-1185">Reference proteome</keyword>
<reference evidence="1 4" key="2">
    <citation type="submission" date="2019-02" db="EMBL/GenBank/DDBJ databases">
        <title>Complete genome sequence of Desulfobacter hydrogenophilus AcRS1.</title>
        <authorList>
            <person name="Marietou A."/>
            <person name="Lund M.B."/>
            <person name="Marshall I.P.G."/>
            <person name="Schreiber L."/>
            <person name="Jorgensen B."/>
        </authorList>
    </citation>
    <scope>NUCLEOTIDE SEQUENCE [LARGE SCALE GENOMIC DNA]</scope>
    <source>
        <strain evidence="1 4">AcRS1</strain>
    </source>
</reference>
<dbReference type="EMBL" id="QLNI01000043">
    <property type="protein sequence ID" value="RAM00577.1"/>
    <property type="molecule type" value="Genomic_DNA"/>
</dbReference>
<dbReference type="AlphaFoldDB" id="A0A328FC18"/>
<protein>
    <submittedName>
        <fullName evidence="2">Uncharacterized protein</fullName>
    </submittedName>
</protein>
<evidence type="ECO:0000313" key="3">
    <source>
        <dbReference type="Proteomes" id="UP000248798"/>
    </source>
</evidence>
<proteinExistence type="predicted"/>
<dbReference type="RefSeq" id="WP_111959308.1">
    <property type="nucleotide sequence ID" value="NZ_CP036313.1"/>
</dbReference>
<evidence type="ECO:0000313" key="2">
    <source>
        <dbReference type="EMBL" id="RAM00577.1"/>
    </source>
</evidence>
<dbReference type="EMBL" id="CP036313">
    <property type="protein sequence ID" value="QBH14918.1"/>
    <property type="molecule type" value="Genomic_DNA"/>
</dbReference>